<evidence type="ECO:0000313" key="11">
    <source>
        <dbReference type="Proteomes" id="UP001206128"/>
    </source>
</evidence>
<feature type="compositionally biased region" description="Basic and acidic residues" evidence="8">
    <location>
        <begin position="16"/>
        <end position="58"/>
    </location>
</feature>
<evidence type="ECO:0000256" key="5">
    <source>
        <dbReference type="ARBA" id="ARBA00022801"/>
    </source>
</evidence>
<gene>
    <name evidence="10" type="ORF">LX83_000335</name>
</gene>
<dbReference type="InterPro" id="IPR027417">
    <property type="entry name" value="P-loop_NTPase"/>
</dbReference>
<keyword evidence="3" id="KW-0479">Metal-binding</keyword>
<dbReference type="AlphaFoldDB" id="A0AAE3G8G5"/>
<dbReference type="Pfam" id="PF02492">
    <property type="entry name" value="cobW"/>
    <property type="match status" value="1"/>
</dbReference>
<keyword evidence="2" id="KW-0533">Nickel</keyword>
<dbReference type="CDD" id="cd05390">
    <property type="entry name" value="HypB"/>
    <property type="match status" value="1"/>
</dbReference>
<keyword evidence="11" id="KW-1185">Reference proteome</keyword>
<dbReference type="InterPro" id="IPR004392">
    <property type="entry name" value="Hyd_mat_HypB"/>
</dbReference>
<dbReference type="GO" id="GO:0003924">
    <property type="term" value="F:GTPase activity"/>
    <property type="evidence" value="ECO:0007669"/>
    <property type="project" value="InterPro"/>
</dbReference>
<evidence type="ECO:0000313" key="10">
    <source>
        <dbReference type="EMBL" id="MCP2163495.1"/>
    </source>
</evidence>
<organism evidence="10 11">
    <name type="scientific">Goodfellowiella coeruleoviolacea</name>
    <dbReference type="NCBI Taxonomy" id="334858"/>
    <lineage>
        <taxon>Bacteria</taxon>
        <taxon>Bacillati</taxon>
        <taxon>Actinomycetota</taxon>
        <taxon>Actinomycetes</taxon>
        <taxon>Pseudonocardiales</taxon>
        <taxon>Pseudonocardiaceae</taxon>
        <taxon>Goodfellowiella</taxon>
    </lineage>
</organism>
<dbReference type="RefSeq" id="WP_301327404.1">
    <property type="nucleotide sequence ID" value="NZ_JAMTCK010000001.1"/>
</dbReference>
<keyword evidence="6" id="KW-0862">Zinc</keyword>
<comment type="similarity">
    <text evidence="1">Belongs to the SIMIBI class G3E GTPase family. HypB/HupM subfamily.</text>
</comment>
<dbReference type="GO" id="GO:0016151">
    <property type="term" value="F:nickel cation binding"/>
    <property type="evidence" value="ECO:0007669"/>
    <property type="project" value="InterPro"/>
</dbReference>
<dbReference type="NCBIfam" id="TIGR00073">
    <property type="entry name" value="hypB"/>
    <property type="match status" value="1"/>
</dbReference>
<feature type="region of interest" description="Disordered" evidence="8">
    <location>
        <begin position="282"/>
        <end position="301"/>
    </location>
</feature>
<protein>
    <submittedName>
        <fullName evidence="10">Hydrogenase nickel incorporation protein HypB</fullName>
    </submittedName>
</protein>
<dbReference type="Proteomes" id="UP001206128">
    <property type="component" value="Unassembled WGS sequence"/>
</dbReference>
<evidence type="ECO:0000256" key="8">
    <source>
        <dbReference type="SAM" id="MobiDB-lite"/>
    </source>
</evidence>
<dbReference type="GO" id="GO:0008270">
    <property type="term" value="F:zinc ion binding"/>
    <property type="evidence" value="ECO:0007669"/>
    <property type="project" value="TreeGrafter"/>
</dbReference>
<keyword evidence="7" id="KW-0342">GTP-binding</keyword>
<evidence type="ECO:0000256" key="6">
    <source>
        <dbReference type="ARBA" id="ARBA00022833"/>
    </source>
</evidence>
<dbReference type="GO" id="GO:0051604">
    <property type="term" value="P:protein maturation"/>
    <property type="evidence" value="ECO:0007669"/>
    <property type="project" value="InterPro"/>
</dbReference>
<proteinExistence type="inferred from homology"/>
<dbReference type="Gene3D" id="3.40.50.300">
    <property type="entry name" value="P-loop containing nucleotide triphosphate hydrolases"/>
    <property type="match status" value="1"/>
</dbReference>
<evidence type="ECO:0000256" key="7">
    <source>
        <dbReference type="ARBA" id="ARBA00023134"/>
    </source>
</evidence>
<reference evidence="10" key="1">
    <citation type="submission" date="2022-06" db="EMBL/GenBank/DDBJ databases">
        <title>Genomic Encyclopedia of Archaeal and Bacterial Type Strains, Phase II (KMG-II): from individual species to whole genera.</title>
        <authorList>
            <person name="Goeker M."/>
        </authorList>
    </citation>
    <scope>NUCLEOTIDE SEQUENCE</scope>
    <source>
        <strain evidence="10">DSM 43935</strain>
    </source>
</reference>
<evidence type="ECO:0000256" key="2">
    <source>
        <dbReference type="ARBA" id="ARBA00022596"/>
    </source>
</evidence>
<evidence type="ECO:0000259" key="9">
    <source>
        <dbReference type="Pfam" id="PF02492"/>
    </source>
</evidence>
<comment type="caution">
    <text evidence="10">The sequence shown here is derived from an EMBL/GenBank/DDBJ whole genome shotgun (WGS) entry which is preliminary data.</text>
</comment>
<name>A0AAE3G8G5_9PSEU</name>
<dbReference type="SUPFAM" id="SSF52540">
    <property type="entry name" value="P-loop containing nucleoside triphosphate hydrolases"/>
    <property type="match status" value="1"/>
</dbReference>
<sequence>MCGTCGCSEGSGARIWRSDQPHDDHHHHGDHDHGGDHNHGGEHDHPHEHDHGEHHHGDQPPAQDGRVVRIEHDVLAKNNALAERNRRELADRGIVAVNVMSSPGAGKTTLLERTIRALAGQLPLAVVEGDQETRLDAERIRATGAPVVQINTGAGCHLDAELLASGVRALDPPEGALLFVENVGNLVCPALFDLGERHRVVVTSVTEGADKPLKYPHMFAGADLVLLNKIDLLPHVEFDVDAFLRDTRTANPHVEVIALSASTGDGLDIWYRWLRSTRTSAARSPGRAHPVGSLTGEVNTG</sequence>
<feature type="domain" description="CobW/HypB/UreG nucleotide-binding" evidence="9">
    <location>
        <begin position="97"/>
        <end position="257"/>
    </location>
</feature>
<evidence type="ECO:0000256" key="1">
    <source>
        <dbReference type="ARBA" id="ARBA00006211"/>
    </source>
</evidence>
<dbReference type="PANTHER" id="PTHR30134">
    <property type="entry name" value="HYDROGENASE PROTEIN ASSEMBLY PROTEIN, NICKEL CHAPERONE"/>
    <property type="match status" value="1"/>
</dbReference>
<evidence type="ECO:0000256" key="4">
    <source>
        <dbReference type="ARBA" id="ARBA00022741"/>
    </source>
</evidence>
<dbReference type="GO" id="GO:0005525">
    <property type="term" value="F:GTP binding"/>
    <property type="evidence" value="ECO:0007669"/>
    <property type="project" value="UniProtKB-KW"/>
</dbReference>
<dbReference type="InterPro" id="IPR003495">
    <property type="entry name" value="CobW/HypB/UreG_nucleotide-bd"/>
</dbReference>
<dbReference type="PANTHER" id="PTHR30134:SF2">
    <property type="entry name" value="HYDROGENASE MATURATION FACTOR HYPB"/>
    <property type="match status" value="1"/>
</dbReference>
<dbReference type="EMBL" id="JAMTCK010000001">
    <property type="protein sequence ID" value="MCP2163495.1"/>
    <property type="molecule type" value="Genomic_DNA"/>
</dbReference>
<accession>A0AAE3G8G5</accession>
<keyword evidence="5" id="KW-0378">Hydrolase</keyword>
<evidence type="ECO:0000256" key="3">
    <source>
        <dbReference type="ARBA" id="ARBA00022723"/>
    </source>
</evidence>
<feature type="region of interest" description="Disordered" evidence="8">
    <location>
        <begin position="16"/>
        <end position="63"/>
    </location>
</feature>
<keyword evidence="4" id="KW-0547">Nucleotide-binding</keyword>